<comment type="similarity">
    <text evidence="5">Belongs to the FMN-dependent alpha-hydroxy acid dehydrogenase family.</text>
</comment>
<dbReference type="InterPro" id="IPR000262">
    <property type="entry name" value="FMN-dep_DH"/>
</dbReference>
<feature type="binding site" evidence="9">
    <location>
        <position position="189"/>
    </location>
    <ligand>
        <name>FMN</name>
        <dbReference type="ChEBI" id="CHEBI:58210"/>
    </ligand>
</feature>
<feature type="binding site" evidence="9">
    <location>
        <begin position="267"/>
        <end position="268"/>
    </location>
    <ligand>
        <name>FMN</name>
        <dbReference type="ChEBI" id="CHEBI:58210"/>
    </ligand>
</feature>
<keyword evidence="4" id="KW-0560">Oxidoreductase</keyword>
<name>X5A0P0_9BACL</name>
<evidence type="ECO:0000256" key="5">
    <source>
        <dbReference type="ARBA" id="ARBA00024042"/>
    </source>
</evidence>
<feature type="active site" description="Proton acceptor" evidence="8">
    <location>
        <position position="213"/>
    </location>
</feature>
<comment type="catalytic activity">
    <reaction evidence="7">
        <text>(S)-lactate + O2 = pyruvate + H2O2</text>
        <dbReference type="Rhea" id="RHEA:55868"/>
        <dbReference type="ChEBI" id="CHEBI:15361"/>
        <dbReference type="ChEBI" id="CHEBI:15379"/>
        <dbReference type="ChEBI" id="CHEBI:16240"/>
        <dbReference type="ChEBI" id="CHEBI:16651"/>
    </reaction>
    <physiologicalReaction direction="left-to-right" evidence="7">
        <dbReference type="Rhea" id="RHEA:55869"/>
    </physiologicalReaction>
</comment>
<evidence type="ECO:0000256" key="8">
    <source>
        <dbReference type="PIRSR" id="PIRSR000138-1"/>
    </source>
</evidence>
<dbReference type="PROSITE" id="PS51349">
    <property type="entry name" value="FMN_HYDROXY_ACID_DH_2"/>
    <property type="match status" value="1"/>
</dbReference>
<dbReference type="HOGENOM" id="CLU_020639_6_0_9"/>
<feature type="binding site" evidence="9">
    <location>
        <position position="213"/>
    </location>
    <ligand>
        <name>glyoxylate</name>
        <dbReference type="ChEBI" id="CHEBI:36655"/>
    </ligand>
</feature>
<sequence>MIGKLLAAGNNNLTKKGIGLRKGAETGSVLKMTRDYIDSLMIETRVIDSAEAVTEMNLFGESFSTPVMVAPLSGLGGICSNPMVEVAKGAAAAGAVMWVGIGNETELKSIIETGAKTVKIVKPYKDNDLIIEKLAQAEKTGAFAVGMDIIFSLGGKIEDNLIRSELMGPKTLAEIKSFVQATKLPFILKGILSERDAEKALDAGAAAIVVSNHGGSVLDYAIPPLKVLPRIAKVINKRIPIFVDSGITRGTDAFKALALGASGVLIGRSVMAGLAAEGTEGVRKIITGTNEELRRVMSLTGSSNIRTIDPELIWQER</sequence>
<dbReference type="PIRSF" id="PIRSF000138">
    <property type="entry name" value="Al-hdrx_acd_dh"/>
    <property type="match status" value="1"/>
</dbReference>
<keyword evidence="2 9" id="KW-0285">Flavoprotein</keyword>
<dbReference type="Proteomes" id="UP000019772">
    <property type="component" value="Chromosome"/>
</dbReference>
<evidence type="ECO:0000256" key="7">
    <source>
        <dbReference type="ARBA" id="ARBA00048754"/>
    </source>
</evidence>
<protein>
    <recommendedName>
        <fullName evidence="6">L-lactate oxidase</fullName>
    </recommendedName>
</protein>
<keyword evidence="3 9" id="KW-0288">FMN</keyword>
<dbReference type="Pfam" id="PF01070">
    <property type="entry name" value="FMN_dh"/>
    <property type="match status" value="2"/>
</dbReference>
<keyword evidence="12" id="KW-1185">Reference proteome</keyword>
<evidence type="ECO:0000256" key="3">
    <source>
        <dbReference type="ARBA" id="ARBA00022643"/>
    </source>
</evidence>
<dbReference type="PANTHER" id="PTHR10578:SF107">
    <property type="entry name" value="2-HYDROXYACID OXIDASE 1"/>
    <property type="match status" value="1"/>
</dbReference>
<dbReference type="KEGG" id="psab:PSAB_15280"/>
<dbReference type="PANTHER" id="PTHR10578">
    <property type="entry name" value="S -2-HYDROXY-ACID OXIDASE-RELATED"/>
    <property type="match status" value="1"/>
</dbReference>
<dbReference type="EMBL" id="CP004078">
    <property type="protein sequence ID" value="AHV97963.1"/>
    <property type="molecule type" value="Genomic_DNA"/>
</dbReference>
<organism evidence="11 12">
    <name type="scientific">Paenibacillus sabinae T27</name>
    <dbReference type="NCBI Taxonomy" id="1268072"/>
    <lineage>
        <taxon>Bacteria</taxon>
        <taxon>Bacillati</taxon>
        <taxon>Bacillota</taxon>
        <taxon>Bacilli</taxon>
        <taxon>Bacillales</taxon>
        <taxon>Paenibacillaceae</taxon>
        <taxon>Paenibacillus</taxon>
    </lineage>
</organism>
<dbReference type="GO" id="GO:0016491">
    <property type="term" value="F:oxidoreductase activity"/>
    <property type="evidence" value="ECO:0007669"/>
    <property type="project" value="UniProtKB-KW"/>
</dbReference>
<dbReference type="InterPro" id="IPR037396">
    <property type="entry name" value="FMN_HAD"/>
</dbReference>
<dbReference type="AlphaFoldDB" id="X5A0P0"/>
<feature type="binding site" evidence="9">
    <location>
        <position position="211"/>
    </location>
    <ligand>
        <name>FMN</name>
        <dbReference type="ChEBI" id="CHEBI:58210"/>
    </ligand>
</feature>
<dbReference type="SUPFAM" id="SSF51395">
    <property type="entry name" value="FMN-linked oxidoreductases"/>
    <property type="match status" value="1"/>
</dbReference>
<dbReference type="RefSeq" id="WP_025335461.1">
    <property type="nucleotide sequence ID" value="NZ_CP004078.1"/>
</dbReference>
<feature type="domain" description="FMN hydroxy acid dehydrogenase" evidence="10">
    <location>
        <begin position="1"/>
        <end position="317"/>
    </location>
</feature>
<evidence type="ECO:0000313" key="12">
    <source>
        <dbReference type="Proteomes" id="UP000019772"/>
    </source>
</evidence>
<dbReference type="PATRIC" id="fig|1268072.3.peg.3156"/>
<proteinExistence type="inferred from homology"/>
<gene>
    <name evidence="11" type="ORF">PSAB_15280</name>
</gene>
<evidence type="ECO:0000256" key="2">
    <source>
        <dbReference type="ARBA" id="ARBA00022630"/>
    </source>
</evidence>
<dbReference type="InterPro" id="IPR012133">
    <property type="entry name" value="Alpha-hydoxy_acid_DH_FMN"/>
</dbReference>
<dbReference type="GO" id="GO:0010181">
    <property type="term" value="F:FMN binding"/>
    <property type="evidence" value="ECO:0007669"/>
    <property type="project" value="InterPro"/>
</dbReference>
<dbReference type="STRING" id="1268072.PSAB_15280"/>
<dbReference type="InterPro" id="IPR013785">
    <property type="entry name" value="Aldolase_TIM"/>
</dbReference>
<evidence type="ECO:0000256" key="9">
    <source>
        <dbReference type="PIRSR" id="PIRSR000138-2"/>
    </source>
</evidence>
<dbReference type="OrthoDB" id="9770452at2"/>
<dbReference type="Gene3D" id="3.20.20.70">
    <property type="entry name" value="Aldolase class I"/>
    <property type="match status" value="1"/>
</dbReference>
<evidence type="ECO:0000259" key="10">
    <source>
        <dbReference type="PROSITE" id="PS51349"/>
    </source>
</evidence>
<dbReference type="eggNOG" id="COG1304">
    <property type="taxonomic scope" value="Bacteria"/>
</dbReference>
<reference evidence="11 12" key="1">
    <citation type="journal article" date="2014" name="PLoS Genet.">
        <title>Comparative Genomic Analysis of N2-Fixing and Non-N2-Fixing Paenibacillus spp.: Organization, Evolution and Expression of the Nitrogen Fixation Genes.</title>
        <authorList>
            <person name="Xie J.B."/>
            <person name="Du Z."/>
            <person name="Bai L."/>
            <person name="Tian C."/>
            <person name="Zhang Y."/>
            <person name="Xie J.Y."/>
            <person name="Wang T."/>
            <person name="Liu X."/>
            <person name="Chen X."/>
            <person name="Cheng Q."/>
            <person name="Chen S."/>
            <person name="Li J."/>
        </authorList>
    </citation>
    <scope>NUCLEOTIDE SEQUENCE [LARGE SCALE GENOMIC DNA]</scope>
    <source>
        <strain evidence="11 12">T27</strain>
    </source>
</reference>
<evidence type="ECO:0000256" key="4">
    <source>
        <dbReference type="ARBA" id="ARBA00023002"/>
    </source>
</evidence>
<comment type="cofactor">
    <cofactor evidence="1">
        <name>FMN</name>
        <dbReference type="ChEBI" id="CHEBI:58210"/>
    </cofactor>
</comment>
<evidence type="ECO:0000256" key="6">
    <source>
        <dbReference type="ARBA" id="ARBA00029513"/>
    </source>
</evidence>
<evidence type="ECO:0000256" key="1">
    <source>
        <dbReference type="ARBA" id="ARBA00001917"/>
    </source>
</evidence>
<accession>X5A0P0</accession>
<evidence type="ECO:0000313" key="11">
    <source>
        <dbReference type="EMBL" id="AHV97963.1"/>
    </source>
</evidence>